<evidence type="ECO:0000313" key="2">
    <source>
        <dbReference type="Proteomes" id="UP000266152"/>
    </source>
</evidence>
<evidence type="ECO:0000313" key="1">
    <source>
        <dbReference type="EMBL" id="RGP59800.1"/>
    </source>
</evidence>
<keyword evidence="2" id="KW-1185">Reference proteome</keyword>
<dbReference type="AlphaFoldDB" id="A0A395RI61"/>
<sequence length="160" mass="18186">MTSSLPPPFIFFSFNQLPLLINGNNNFRRPAFADRAVLVPSPVPESNTPQMTIDYVPMVNSDTSFRTFTTYHIRKPTDGERRIASPLGTDPPLMKDNPYSKYPTGLHDFILYYHTMNPEPSCIMSGIKKPFSEELLLTVLEELEDDGDVEEIEDDDDDPK</sequence>
<proteinExistence type="predicted"/>
<comment type="caution">
    <text evidence="1">The sequence shown here is derived from an EMBL/GenBank/DDBJ whole genome shotgun (WGS) entry which is preliminary data.</text>
</comment>
<protein>
    <submittedName>
        <fullName evidence="1">Uncharacterized protein</fullName>
    </submittedName>
</protein>
<dbReference type="EMBL" id="PXOF01000206">
    <property type="protein sequence ID" value="RGP59800.1"/>
    <property type="molecule type" value="Genomic_DNA"/>
</dbReference>
<accession>A0A395RI61</accession>
<reference evidence="1 2" key="1">
    <citation type="journal article" date="2018" name="PLoS Pathog.">
        <title>Evolution of structural diversity of trichothecenes, a family of toxins produced by plant pathogenic and entomopathogenic fungi.</title>
        <authorList>
            <person name="Proctor R.H."/>
            <person name="McCormick S.P."/>
            <person name="Kim H.S."/>
            <person name="Cardoza R.E."/>
            <person name="Stanley A.M."/>
            <person name="Lindo L."/>
            <person name="Kelly A."/>
            <person name="Brown D.W."/>
            <person name="Lee T."/>
            <person name="Vaughan M.M."/>
            <person name="Alexander N.J."/>
            <person name="Busman M."/>
            <person name="Gutierrez S."/>
        </authorList>
    </citation>
    <scope>NUCLEOTIDE SEQUENCE [LARGE SCALE GENOMIC DNA]</scope>
    <source>
        <strain evidence="1 2">NRRL 3299</strain>
    </source>
</reference>
<gene>
    <name evidence="1" type="ORF">FSPOR_11051</name>
</gene>
<dbReference type="Proteomes" id="UP000266152">
    <property type="component" value="Unassembled WGS sequence"/>
</dbReference>
<name>A0A395RI61_FUSSP</name>
<organism evidence="1 2">
    <name type="scientific">Fusarium sporotrichioides</name>
    <dbReference type="NCBI Taxonomy" id="5514"/>
    <lineage>
        <taxon>Eukaryota</taxon>
        <taxon>Fungi</taxon>
        <taxon>Dikarya</taxon>
        <taxon>Ascomycota</taxon>
        <taxon>Pezizomycotina</taxon>
        <taxon>Sordariomycetes</taxon>
        <taxon>Hypocreomycetidae</taxon>
        <taxon>Hypocreales</taxon>
        <taxon>Nectriaceae</taxon>
        <taxon>Fusarium</taxon>
    </lineage>
</organism>